<proteinExistence type="inferred from homology"/>
<dbReference type="HAMAP" id="MF_01845">
    <property type="entry name" value="UPF0597"/>
    <property type="match status" value="1"/>
</dbReference>
<dbReference type="PIRSF" id="PIRSF006054">
    <property type="entry name" value="UCP006054"/>
    <property type="match status" value="1"/>
</dbReference>
<evidence type="ECO:0000313" key="4">
    <source>
        <dbReference type="Proteomes" id="UP000188342"/>
    </source>
</evidence>
<dbReference type="PANTHER" id="PTHR30501">
    <property type="entry name" value="UPF0597 PROTEIN YHAM"/>
    <property type="match status" value="1"/>
</dbReference>
<comment type="similarity">
    <text evidence="1">Belongs to the UPF0597 family.</text>
</comment>
<organism evidence="3 4">
    <name type="scientific">Luteococcus japonicus LSP_Lj1</name>
    <dbReference type="NCBI Taxonomy" id="1255658"/>
    <lineage>
        <taxon>Bacteria</taxon>
        <taxon>Bacillati</taxon>
        <taxon>Actinomycetota</taxon>
        <taxon>Actinomycetes</taxon>
        <taxon>Propionibacteriales</taxon>
        <taxon>Propionibacteriaceae</taxon>
        <taxon>Luteococcus</taxon>
    </lineage>
</organism>
<dbReference type="GO" id="GO:0080146">
    <property type="term" value="F:L-cysteine desulfhydrase activity"/>
    <property type="evidence" value="ECO:0007669"/>
    <property type="project" value="TreeGrafter"/>
</dbReference>
<protein>
    <recommendedName>
        <fullName evidence="1">UPF0597 protein FM114_00555</fullName>
    </recommendedName>
</protein>
<gene>
    <name evidence="3" type="ORF">FM114_00555</name>
</gene>
<dbReference type="InterPro" id="IPR021144">
    <property type="entry name" value="UPF0597"/>
</dbReference>
<name>A0A1R4I9H4_9ACTN</name>
<feature type="domain" description="Serine dehydratase-like alpha subunit" evidence="2">
    <location>
        <begin position="203"/>
        <end position="437"/>
    </location>
</feature>
<dbReference type="Pfam" id="PF03313">
    <property type="entry name" value="SDH_alpha"/>
    <property type="match status" value="1"/>
</dbReference>
<dbReference type="GO" id="GO:0019450">
    <property type="term" value="P:L-cysteine catabolic process to pyruvate"/>
    <property type="evidence" value="ECO:0007669"/>
    <property type="project" value="TreeGrafter"/>
</dbReference>
<dbReference type="InterPro" id="IPR005130">
    <property type="entry name" value="Ser_deHydtase-like_asu"/>
</dbReference>
<evidence type="ECO:0000259" key="2">
    <source>
        <dbReference type="Pfam" id="PF03313"/>
    </source>
</evidence>
<dbReference type="Proteomes" id="UP000188342">
    <property type="component" value="Unassembled WGS sequence"/>
</dbReference>
<dbReference type="EMBL" id="FUKQ01000001">
    <property type="protein sequence ID" value="SJN16254.1"/>
    <property type="molecule type" value="Genomic_DNA"/>
</dbReference>
<evidence type="ECO:0000313" key="3">
    <source>
        <dbReference type="EMBL" id="SJN16254.1"/>
    </source>
</evidence>
<sequence length="460" mass="46931">MVNRLAGWRGHDVDMSDPRRRARVIDALRSGVVPATGCTEPVSLAFAAARAARLLPVAVERIEGLVSANVMKNGMAVMVPGTEMPGLQVAAALGAIDGDPDAGLGVLNGAGAAGVGRARAMVSEGLVSVGVADVPDQLYAEVVLHGAGHSARVCIAGGHTHVFLEELDGAVVWETARPSPSHTSPATELLRTLTLREVYEIATTAPSEQIDFMLEAERMNRELVEAGLAGHYGLDLGATMMRAASAGLGSDDLTTRMTALTAAASDARMGGAPLPAMTNAGSGNQGITATVPVTMAADHVGATDEQRIRALTLSHLTALYIHASLPVLSAFCAAATAGMGSAAGVAYLLDGRYETVERAVSTMCGDTVGMVCDGAAPSCTLKVASSVGSASRAVVLALAEQRVDGSNGIVCDDVDETIRGLGRLATTSSVATDPQILQIMLGKTRREPGATTQGGGAWSG</sequence>
<keyword evidence="4" id="KW-1185">Reference proteome</keyword>
<dbReference type="PANTHER" id="PTHR30501:SF2">
    <property type="entry name" value="UPF0597 PROTEIN YHAM"/>
    <property type="match status" value="1"/>
</dbReference>
<reference evidence="3 4" key="1">
    <citation type="submission" date="2017-02" db="EMBL/GenBank/DDBJ databases">
        <authorList>
            <person name="Peterson S.W."/>
        </authorList>
    </citation>
    <scope>NUCLEOTIDE SEQUENCE [LARGE SCALE GENOMIC DNA]</scope>
    <source>
        <strain evidence="3 4">LSP_Lj1</strain>
    </source>
</reference>
<dbReference type="STRING" id="1255658.FM114_00555"/>
<evidence type="ECO:0000256" key="1">
    <source>
        <dbReference type="HAMAP-Rule" id="MF_01845"/>
    </source>
</evidence>
<dbReference type="AlphaFoldDB" id="A0A1R4I9H4"/>
<accession>A0A1R4I9H4</accession>